<feature type="binding site" evidence="6">
    <location>
        <position position="81"/>
    </location>
    <ligand>
        <name>S-adenosyl-L-methionine</name>
        <dbReference type="ChEBI" id="CHEBI:59789"/>
    </ligand>
</feature>
<sequence>MTLSVHRAVLLEEVINGLKVESNKNYIDCTFGAGGHSIAILQKNGPIGKLLAIDWDTEAIIRAKDTLKQYKNRIILINDNYRQVKKYAYENGFNSADGVLLDLGLSLDQLQNSGRGFSFQQDEPLDMRFSVSTKITAEFILNNYTESELRRIFLDYGEEHQAHRLAKAIVESRAINPIKSTLQLVQLITANKKRDPRKRINPATQVFQALRIEVNSEFENIENALRDIVDILCPGGRLVVITFHSLEDRIVKKFFKAESTDCHCSKELPQCVCNHKASLKMITRKAIKPSDREISENFRARSAKLRVIEKI</sequence>
<dbReference type="GO" id="GO:0005737">
    <property type="term" value="C:cytoplasm"/>
    <property type="evidence" value="ECO:0007669"/>
    <property type="project" value="UniProtKB-SubCell"/>
</dbReference>
<dbReference type="Pfam" id="PF01795">
    <property type="entry name" value="Methyltransf_5"/>
    <property type="match status" value="1"/>
</dbReference>
<evidence type="ECO:0000313" key="7">
    <source>
        <dbReference type="EMBL" id="OGF31700.1"/>
    </source>
</evidence>
<protein>
    <recommendedName>
        <fullName evidence="6">Ribosomal RNA small subunit methyltransferase H</fullName>
        <ecNumber evidence="6">2.1.1.199</ecNumber>
    </recommendedName>
    <alternativeName>
        <fullName evidence="6">16S rRNA m(4)C1402 methyltransferase</fullName>
    </alternativeName>
    <alternativeName>
        <fullName evidence="6">rRNA (cytosine-N(4)-)-methyltransferase RsmH</fullName>
    </alternativeName>
</protein>
<feature type="binding site" evidence="6">
    <location>
        <position position="54"/>
    </location>
    <ligand>
        <name>S-adenosyl-L-methionine</name>
        <dbReference type="ChEBI" id="CHEBI:59789"/>
    </ligand>
</feature>
<evidence type="ECO:0000256" key="4">
    <source>
        <dbReference type="ARBA" id="ARBA00022679"/>
    </source>
</evidence>
<dbReference type="InterPro" id="IPR023397">
    <property type="entry name" value="SAM-dep_MeTrfase_MraW_recog"/>
</dbReference>
<dbReference type="PIRSF" id="PIRSF004486">
    <property type="entry name" value="MraW"/>
    <property type="match status" value="1"/>
</dbReference>
<comment type="caution">
    <text evidence="7">The sequence shown here is derived from an EMBL/GenBank/DDBJ whole genome shotgun (WGS) entry which is preliminary data.</text>
</comment>
<feature type="binding site" evidence="6">
    <location>
        <position position="102"/>
    </location>
    <ligand>
        <name>S-adenosyl-L-methionine</name>
        <dbReference type="ChEBI" id="CHEBI:59789"/>
    </ligand>
</feature>
<dbReference type="Proteomes" id="UP000179001">
    <property type="component" value="Unassembled WGS sequence"/>
</dbReference>
<dbReference type="Gene3D" id="3.40.50.150">
    <property type="entry name" value="Vaccinia Virus protein VP39"/>
    <property type="match status" value="1"/>
</dbReference>
<evidence type="ECO:0000256" key="2">
    <source>
        <dbReference type="ARBA" id="ARBA00022552"/>
    </source>
</evidence>
<comment type="function">
    <text evidence="6">Specifically methylates the N4 position of cytidine in position 1402 (C1402) of 16S rRNA.</text>
</comment>
<feature type="binding site" evidence="6">
    <location>
        <position position="109"/>
    </location>
    <ligand>
        <name>S-adenosyl-L-methionine</name>
        <dbReference type="ChEBI" id="CHEBI:59789"/>
    </ligand>
</feature>
<organism evidence="7 8">
    <name type="scientific">Candidatus Falkowbacteria bacterium RIFOXYC2_FULL_36_12</name>
    <dbReference type="NCBI Taxonomy" id="1798002"/>
    <lineage>
        <taxon>Bacteria</taxon>
        <taxon>Candidatus Falkowiibacteriota</taxon>
    </lineage>
</organism>
<dbReference type="GO" id="GO:0071424">
    <property type="term" value="F:rRNA (cytosine-N4-)-methyltransferase activity"/>
    <property type="evidence" value="ECO:0007669"/>
    <property type="project" value="UniProtKB-UniRule"/>
</dbReference>
<name>A0A1F5SYD1_9BACT</name>
<dbReference type="SUPFAM" id="SSF81799">
    <property type="entry name" value="Putative methyltransferase TM0872, insert domain"/>
    <property type="match status" value="1"/>
</dbReference>
<dbReference type="PANTHER" id="PTHR11265:SF0">
    <property type="entry name" value="12S RRNA N4-METHYLCYTIDINE METHYLTRANSFERASE"/>
    <property type="match status" value="1"/>
</dbReference>
<comment type="subcellular location">
    <subcellularLocation>
        <location evidence="6">Cytoplasm</location>
    </subcellularLocation>
</comment>
<proteinExistence type="inferred from homology"/>
<dbReference type="SUPFAM" id="SSF53335">
    <property type="entry name" value="S-adenosyl-L-methionine-dependent methyltransferases"/>
    <property type="match status" value="1"/>
</dbReference>
<dbReference type="NCBIfam" id="TIGR00006">
    <property type="entry name" value="16S rRNA (cytosine(1402)-N(4))-methyltransferase RsmH"/>
    <property type="match status" value="1"/>
</dbReference>
<accession>A0A1F5SYD1</accession>
<keyword evidence="4 6" id="KW-0808">Transferase</keyword>
<dbReference type="InterPro" id="IPR029063">
    <property type="entry name" value="SAM-dependent_MTases_sf"/>
</dbReference>
<reference evidence="7 8" key="1">
    <citation type="journal article" date="2016" name="Nat. Commun.">
        <title>Thousands of microbial genomes shed light on interconnected biogeochemical processes in an aquifer system.</title>
        <authorList>
            <person name="Anantharaman K."/>
            <person name="Brown C.T."/>
            <person name="Hug L.A."/>
            <person name="Sharon I."/>
            <person name="Castelle C.J."/>
            <person name="Probst A.J."/>
            <person name="Thomas B.C."/>
            <person name="Singh A."/>
            <person name="Wilkins M.J."/>
            <person name="Karaoz U."/>
            <person name="Brodie E.L."/>
            <person name="Williams K.H."/>
            <person name="Hubbard S.S."/>
            <person name="Banfield J.F."/>
        </authorList>
    </citation>
    <scope>NUCLEOTIDE SEQUENCE [LARGE SCALE GENOMIC DNA]</scope>
</reference>
<evidence type="ECO:0000256" key="3">
    <source>
        <dbReference type="ARBA" id="ARBA00022603"/>
    </source>
</evidence>
<dbReference type="Gene3D" id="1.10.150.170">
    <property type="entry name" value="Putative methyltransferase TM0872, insert domain"/>
    <property type="match status" value="1"/>
</dbReference>
<gene>
    <name evidence="6" type="primary">rsmH</name>
    <name evidence="7" type="ORF">A2478_04400</name>
</gene>
<comment type="catalytic activity">
    <reaction evidence="6">
        <text>cytidine(1402) in 16S rRNA + S-adenosyl-L-methionine = N(4)-methylcytidine(1402) in 16S rRNA + S-adenosyl-L-homocysteine + H(+)</text>
        <dbReference type="Rhea" id="RHEA:42928"/>
        <dbReference type="Rhea" id="RHEA-COMP:10286"/>
        <dbReference type="Rhea" id="RHEA-COMP:10287"/>
        <dbReference type="ChEBI" id="CHEBI:15378"/>
        <dbReference type="ChEBI" id="CHEBI:57856"/>
        <dbReference type="ChEBI" id="CHEBI:59789"/>
        <dbReference type="ChEBI" id="CHEBI:74506"/>
        <dbReference type="ChEBI" id="CHEBI:82748"/>
        <dbReference type="EC" id="2.1.1.199"/>
    </reaction>
</comment>
<dbReference type="GO" id="GO:0070475">
    <property type="term" value="P:rRNA base methylation"/>
    <property type="evidence" value="ECO:0007669"/>
    <property type="project" value="UniProtKB-UniRule"/>
</dbReference>
<dbReference type="PANTHER" id="PTHR11265">
    <property type="entry name" value="S-ADENOSYL-METHYLTRANSFERASE MRAW"/>
    <property type="match status" value="1"/>
</dbReference>
<evidence type="ECO:0000256" key="5">
    <source>
        <dbReference type="ARBA" id="ARBA00022691"/>
    </source>
</evidence>
<dbReference type="STRING" id="1798002.A2478_04400"/>
<dbReference type="HAMAP" id="MF_01007">
    <property type="entry name" value="16SrRNA_methyltr_H"/>
    <property type="match status" value="1"/>
</dbReference>
<evidence type="ECO:0000256" key="6">
    <source>
        <dbReference type="HAMAP-Rule" id="MF_01007"/>
    </source>
</evidence>
<dbReference type="EMBL" id="MFGJ01000007">
    <property type="protein sequence ID" value="OGF31700.1"/>
    <property type="molecule type" value="Genomic_DNA"/>
</dbReference>
<dbReference type="EC" id="2.1.1.199" evidence="6"/>
<evidence type="ECO:0000313" key="8">
    <source>
        <dbReference type="Proteomes" id="UP000179001"/>
    </source>
</evidence>
<keyword evidence="3 6" id="KW-0489">Methyltransferase</keyword>
<dbReference type="AlphaFoldDB" id="A0A1F5SYD1"/>
<keyword evidence="2 6" id="KW-0698">rRNA processing</keyword>
<feature type="binding site" evidence="6">
    <location>
        <begin position="34"/>
        <end position="36"/>
    </location>
    <ligand>
        <name>S-adenosyl-L-methionine</name>
        <dbReference type="ChEBI" id="CHEBI:59789"/>
    </ligand>
</feature>
<comment type="similarity">
    <text evidence="1 6">Belongs to the methyltransferase superfamily. RsmH family.</text>
</comment>
<dbReference type="InterPro" id="IPR002903">
    <property type="entry name" value="RsmH"/>
</dbReference>
<keyword evidence="5 6" id="KW-0949">S-adenosyl-L-methionine</keyword>
<evidence type="ECO:0000256" key="1">
    <source>
        <dbReference type="ARBA" id="ARBA00010396"/>
    </source>
</evidence>
<keyword evidence="6" id="KW-0963">Cytoplasm</keyword>